<dbReference type="Proteomes" id="UP001235939">
    <property type="component" value="Chromosome 18"/>
</dbReference>
<dbReference type="Pfam" id="PF05380">
    <property type="entry name" value="Peptidase_A17"/>
    <property type="match status" value="1"/>
</dbReference>
<evidence type="ECO:0000313" key="2">
    <source>
        <dbReference type="EMBL" id="UYV80054.1"/>
    </source>
</evidence>
<dbReference type="Pfam" id="PF18701">
    <property type="entry name" value="DUF5641"/>
    <property type="match status" value="1"/>
</dbReference>
<sequence>MEFKGEVFHDALRKQENFNIGSDVYFRNYAAGPKWKQGTILKLLSCRHYLIGYEDQSFKRHINQLRAVKEKPEAAVLKDPSPLKLAWRSLRGNCQIWNWQRSLDRQGRTWHQLKTTGVLLLLLEEKSRAGAPDPSDPGDRQTRRSAQALFFPDAPSLYFRSREENTNLSQCRGRATPRRKLRNSVVVSRAAIIVFDDPQPDDQRLTQFRWTLMTYLEWNGSSHLGPPDTEDLQGYLLSVELHGFCDSSEVAYAVVFYIRSHFKSDQVKVSLIASKTRVAPLKMISIPRLELCAALLLAILYDTIRNYLCLQIDRVFLWTDSKIVLSWIKSESRHWKPFVGNKIAELQRLTLHSSWHYVISKDNPADCASRGITPSELVDHSLWWRGPNWLSDVNFEDPIQTQYDFPKEISGWNREYLNNLQQRLKWQKSSPNIKEGDLILLKEAISPPEMYWSLGRITKVFPGADGKVRVVEVKTKHQERLTRTVSKIVPLPFAED</sequence>
<organism evidence="2 3">
    <name type="scientific">Cordylochernes scorpioides</name>
    <dbReference type="NCBI Taxonomy" id="51811"/>
    <lineage>
        <taxon>Eukaryota</taxon>
        <taxon>Metazoa</taxon>
        <taxon>Ecdysozoa</taxon>
        <taxon>Arthropoda</taxon>
        <taxon>Chelicerata</taxon>
        <taxon>Arachnida</taxon>
        <taxon>Pseudoscorpiones</taxon>
        <taxon>Cheliferoidea</taxon>
        <taxon>Chernetidae</taxon>
        <taxon>Cordylochernes</taxon>
    </lineage>
</organism>
<dbReference type="EMBL" id="CP092880">
    <property type="protein sequence ID" value="UYV80054.1"/>
    <property type="molecule type" value="Genomic_DNA"/>
</dbReference>
<accession>A0ABY6LFV4</accession>
<gene>
    <name evidence="2" type="ORF">LAZ67_18001536</name>
</gene>
<dbReference type="InterPro" id="IPR040676">
    <property type="entry name" value="DUF5641"/>
</dbReference>
<keyword evidence="3" id="KW-1185">Reference proteome</keyword>
<dbReference type="PANTHER" id="PTHR47331">
    <property type="entry name" value="PHD-TYPE DOMAIN-CONTAINING PROTEIN"/>
    <property type="match status" value="1"/>
</dbReference>
<dbReference type="InterPro" id="IPR008042">
    <property type="entry name" value="Retrotrans_Pao"/>
</dbReference>
<name>A0ABY6LFV4_9ARAC</name>
<evidence type="ECO:0000259" key="1">
    <source>
        <dbReference type="Pfam" id="PF18701"/>
    </source>
</evidence>
<protein>
    <recommendedName>
        <fullName evidence="1">DUF5641 domain-containing protein</fullName>
    </recommendedName>
</protein>
<dbReference type="PANTHER" id="PTHR47331:SF1">
    <property type="entry name" value="GAG-LIKE PROTEIN"/>
    <property type="match status" value="1"/>
</dbReference>
<evidence type="ECO:0000313" key="3">
    <source>
        <dbReference type="Proteomes" id="UP001235939"/>
    </source>
</evidence>
<proteinExistence type="predicted"/>
<feature type="domain" description="DUF5641" evidence="1">
    <location>
        <begin position="412"/>
        <end position="491"/>
    </location>
</feature>
<reference evidence="2 3" key="1">
    <citation type="submission" date="2022-01" db="EMBL/GenBank/DDBJ databases">
        <title>A chromosomal length assembly of Cordylochernes scorpioides.</title>
        <authorList>
            <person name="Zeh D."/>
            <person name="Zeh J."/>
        </authorList>
    </citation>
    <scope>NUCLEOTIDE SEQUENCE [LARGE SCALE GENOMIC DNA]</scope>
    <source>
        <strain evidence="2">IN4F17</strain>
        <tissue evidence="2">Whole Body</tissue>
    </source>
</reference>